<evidence type="ECO:0000313" key="9">
    <source>
        <dbReference type="Proteomes" id="UP001139646"/>
    </source>
</evidence>
<comment type="caution">
    <text evidence="8">The sequence shown here is derived from an EMBL/GenBank/DDBJ whole genome shotgun (WGS) entry which is preliminary data.</text>
</comment>
<comment type="similarity">
    <text evidence="2 6">Belongs to the flagella basal body rod proteins family.</text>
</comment>
<comment type="function">
    <text evidence="5 6">Structural component of flagellum, the bacterial motility apparatus. Part of the rod structure of flagellar basal body.</text>
</comment>
<dbReference type="RefSeq" id="WP_242287111.1">
    <property type="nucleotide sequence ID" value="NZ_JAKKSL010000003.1"/>
</dbReference>
<organism evidence="8 9">
    <name type="scientific">Colwellia maritima</name>
    <dbReference type="NCBI Taxonomy" id="2912588"/>
    <lineage>
        <taxon>Bacteria</taxon>
        <taxon>Pseudomonadati</taxon>
        <taxon>Pseudomonadota</taxon>
        <taxon>Gammaproteobacteria</taxon>
        <taxon>Alteromonadales</taxon>
        <taxon>Colwelliaceae</taxon>
        <taxon>Colwellia</taxon>
    </lineage>
</organism>
<dbReference type="NCBIfam" id="TIGR01396">
    <property type="entry name" value="FlgB"/>
    <property type="match status" value="1"/>
</dbReference>
<dbReference type="InterPro" id="IPR006300">
    <property type="entry name" value="FlgB"/>
</dbReference>
<keyword evidence="8" id="KW-0282">Flagellum</keyword>
<evidence type="ECO:0000256" key="1">
    <source>
        <dbReference type="ARBA" id="ARBA00004117"/>
    </source>
</evidence>
<comment type="subunit">
    <text evidence="6">The basal body constitutes a major portion of the flagellar organelle and consists of a number of rings mounted on a central rod.</text>
</comment>
<evidence type="ECO:0000256" key="2">
    <source>
        <dbReference type="ARBA" id="ARBA00009677"/>
    </source>
</evidence>
<evidence type="ECO:0000256" key="3">
    <source>
        <dbReference type="ARBA" id="ARBA00014376"/>
    </source>
</evidence>
<evidence type="ECO:0000256" key="6">
    <source>
        <dbReference type="PIRNR" id="PIRNR002889"/>
    </source>
</evidence>
<proteinExistence type="inferred from homology"/>
<dbReference type="PIRSF" id="PIRSF002889">
    <property type="entry name" value="Rod_FlgB"/>
    <property type="match status" value="1"/>
</dbReference>
<evidence type="ECO:0000259" key="7">
    <source>
        <dbReference type="Pfam" id="PF00460"/>
    </source>
</evidence>
<dbReference type="PANTHER" id="PTHR30435">
    <property type="entry name" value="FLAGELLAR PROTEIN"/>
    <property type="match status" value="1"/>
</dbReference>
<gene>
    <name evidence="8" type="primary">flgB</name>
    <name evidence="8" type="ORF">L3081_16085</name>
</gene>
<protein>
    <recommendedName>
        <fullName evidence="3 6">Flagellar basal body rod protein FlgB</fullName>
    </recommendedName>
</protein>
<evidence type="ECO:0000256" key="4">
    <source>
        <dbReference type="ARBA" id="ARBA00023143"/>
    </source>
</evidence>
<evidence type="ECO:0000313" key="8">
    <source>
        <dbReference type="EMBL" id="MCI2284632.1"/>
    </source>
</evidence>
<keyword evidence="8" id="KW-0969">Cilium</keyword>
<sequence length="133" mass="14553">MAISFDKGFELHAQGMLLRAKRAEVIGGNIANADTPGYKAKGMDFQKAMQQANHQQQAGMNKTHAKHFDVRTEINNSVDFRTPDQPDTGDGNTVDVQVERNLYLENSLEYQAGVQFLNGKIKALKSVISGGSA</sequence>
<keyword evidence="9" id="KW-1185">Reference proteome</keyword>
<name>A0ABS9X317_9GAMM</name>
<dbReference type="Proteomes" id="UP001139646">
    <property type="component" value="Unassembled WGS sequence"/>
</dbReference>
<comment type="subcellular location">
    <subcellularLocation>
        <location evidence="1 6">Bacterial flagellum basal body</location>
    </subcellularLocation>
</comment>
<reference evidence="8" key="1">
    <citation type="submission" date="2022-01" db="EMBL/GenBank/DDBJ databases">
        <title>Colwellia maritima, isolated from seawater.</title>
        <authorList>
            <person name="Kristyanto S."/>
            <person name="Jung J."/>
            <person name="Jeon C.O."/>
        </authorList>
    </citation>
    <scope>NUCLEOTIDE SEQUENCE</scope>
    <source>
        <strain evidence="8">MSW7</strain>
    </source>
</reference>
<evidence type="ECO:0000256" key="5">
    <source>
        <dbReference type="ARBA" id="ARBA00024934"/>
    </source>
</evidence>
<dbReference type="EMBL" id="JAKKSL010000003">
    <property type="protein sequence ID" value="MCI2284632.1"/>
    <property type="molecule type" value="Genomic_DNA"/>
</dbReference>
<dbReference type="PANTHER" id="PTHR30435:SF12">
    <property type="entry name" value="FLAGELLAR BASAL BODY ROD PROTEIN FLGB"/>
    <property type="match status" value="1"/>
</dbReference>
<keyword evidence="4 6" id="KW-0975">Bacterial flagellum</keyword>
<feature type="domain" description="Flagellar basal body rod protein N-terminal" evidence="7">
    <location>
        <begin position="12"/>
        <end position="39"/>
    </location>
</feature>
<accession>A0ABS9X317</accession>
<keyword evidence="8" id="KW-0966">Cell projection</keyword>
<dbReference type="InterPro" id="IPR001444">
    <property type="entry name" value="Flag_bb_rod_N"/>
</dbReference>
<dbReference type="Pfam" id="PF00460">
    <property type="entry name" value="Flg_bb_rod"/>
    <property type="match status" value="1"/>
</dbReference>